<dbReference type="Pfam" id="PF13463">
    <property type="entry name" value="HTH_27"/>
    <property type="match status" value="1"/>
</dbReference>
<name>A0A134AYX2_9PORP</name>
<dbReference type="AlphaFoldDB" id="A0A134AYX2"/>
<dbReference type="EMBL" id="LSDK01000152">
    <property type="protein sequence ID" value="KXB72866.1"/>
    <property type="molecule type" value="Genomic_DNA"/>
</dbReference>
<gene>
    <name evidence="2" type="ORF">HMPREF3185_02181</name>
</gene>
<dbReference type="GO" id="GO:0006950">
    <property type="term" value="P:response to stress"/>
    <property type="evidence" value="ECO:0007669"/>
    <property type="project" value="TreeGrafter"/>
</dbReference>
<keyword evidence="3" id="KW-1185">Reference proteome</keyword>
<proteinExistence type="predicted"/>
<dbReference type="PANTHER" id="PTHR33164">
    <property type="entry name" value="TRANSCRIPTIONAL REGULATOR, MARR FAMILY"/>
    <property type="match status" value="1"/>
</dbReference>
<accession>A0A134AYX2</accession>
<sequence length="226" mass="25333">MPVMKSKRLLTELLDYIELFEQSFPNDEELSMKSFLIFVQSMQEGAEASPTSTMRPANMGQQREVSIARHLSLLHRYSKGYIKRALMASDLLQSEEEYSYLASLMSGKPQTKTELNALNAMEKTSGAEIIRRLVAKGLAEERPDERDRRSVLVTITPQGRAELMKVFPQLHTAALLLSAPLQEQQQATLDFLLHYLCGSLSTLPPAKNDSDLAELLRTLRAGAPSH</sequence>
<reference evidence="3" key="1">
    <citation type="submission" date="2016-01" db="EMBL/GenBank/DDBJ databases">
        <authorList>
            <person name="Mitreva M."/>
            <person name="Pepin K.H."/>
            <person name="Mihindukulasuriya K.A."/>
            <person name="Fulton R."/>
            <person name="Fronick C."/>
            <person name="O'Laughlin M."/>
            <person name="Miner T."/>
            <person name="Herter B."/>
            <person name="Rosa B.A."/>
            <person name="Cordes M."/>
            <person name="Tomlinson C."/>
            <person name="Wollam A."/>
            <person name="Palsikar V.B."/>
            <person name="Mardis E.R."/>
            <person name="Wilson R.K."/>
        </authorList>
    </citation>
    <scope>NUCLEOTIDE SEQUENCE [LARGE SCALE GENOMIC DNA]</scope>
    <source>
        <strain evidence="3">KA00683</strain>
    </source>
</reference>
<organism evidence="2 3">
    <name type="scientific">Porphyromonas somerae</name>
    <dbReference type="NCBI Taxonomy" id="322095"/>
    <lineage>
        <taxon>Bacteria</taxon>
        <taxon>Pseudomonadati</taxon>
        <taxon>Bacteroidota</taxon>
        <taxon>Bacteroidia</taxon>
        <taxon>Bacteroidales</taxon>
        <taxon>Porphyromonadaceae</taxon>
        <taxon>Porphyromonas</taxon>
    </lineage>
</organism>
<comment type="caution">
    <text evidence="2">The sequence shown here is derived from an EMBL/GenBank/DDBJ whole genome shotgun (WGS) entry which is preliminary data.</text>
</comment>
<dbReference type="InterPro" id="IPR036390">
    <property type="entry name" value="WH_DNA-bd_sf"/>
</dbReference>
<dbReference type="SMART" id="SM00347">
    <property type="entry name" value="HTH_MARR"/>
    <property type="match status" value="1"/>
</dbReference>
<dbReference type="InterPro" id="IPR039422">
    <property type="entry name" value="MarR/SlyA-like"/>
</dbReference>
<dbReference type="InterPro" id="IPR036388">
    <property type="entry name" value="WH-like_DNA-bd_sf"/>
</dbReference>
<dbReference type="OrthoDB" id="961069at2"/>
<dbReference type="SUPFAM" id="SSF46785">
    <property type="entry name" value="Winged helix' DNA-binding domain"/>
    <property type="match status" value="1"/>
</dbReference>
<dbReference type="PROSITE" id="PS50995">
    <property type="entry name" value="HTH_MARR_2"/>
    <property type="match status" value="1"/>
</dbReference>
<evidence type="ECO:0000259" key="1">
    <source>
        <dbReference type="PROSITE" id="PS50995"/>
    </source>
</evidence>
<evidence type="ECO:0000313" key="3">
    <source>
        <dbReference type="Proteomes" id="UP000070224"/>
    </source>
</evidence>
<protein>
    <submittedName>
        <fullName evidence="2">Transcriptional regulator, MarR family</fullName>
    </submittedName>
</protein>
<feature type="domain" description="HTH marR-type" evidence="1">
    <location>
        <begin position="64"/>
        <end position="198"/>
    </location>
</feature>
<evidence type="ECO:0000313" key="2">
    <source>
        <dbReference type="EMBL" id="KXB72866.1"/>
    </source>
</evidence>
<dbReference type="PATRIC" id="fig|322095.3.peg.2159"/>
<dbReference type="GO" id="GO:0003700">
    <property type="term" value="F:DNA-binding transcription factor activity"/>
    <property type="evidence" value="ECO:0007669"/>
    <property type="project" value="InterPro"/>
</dbReference>
<dbReference type="Proteomes" id="UP000070224">
    <property type="component" value="Unassembled WGS sequence"/>
</dbReference>
<dbReference type="InterPro" id="IPR000835">
    <property type="entry name" value="HTH_MarR-typ"/>
</dbReference>
<dbReference type="Gene3D" id="1.10.10.10">
    <property type="entry name" value="Winged helix-like DNA-binding domain superfamily/Winged helix DNA-binding domain"/>
    <property type="match status" value="1"/>
</dbReference>
<dbReference type="PANTHER" id="PTHR33164:SF43">
    <property type="entry name" value="HTH-TYPE TRANSCRIPTIONAL REPRESSOR YETL"/>
    <property type="match status" value="1"/>
</dbReference>
<dbReference type="STRING" id="322095.HMPREF3185_02181"/>